<dbReference type="SMART" id="SM00091">
    <property type="entry name" value="PAS"/>
    <property type="match status" value="2"/>
</dbReference>
<feature type="domain" description="HAMP" evidence="7">
    <location>
        <begin position="243"/>
        <end position="295"/>
    </location>
</feature>
<dbReference type="Gene3D" id="3.30.450.20">
    <property type="entry name" value="PAS domain"/>
    <property type="match status" value="2"/>
</dbReference>
<dbReference type="PANTHER" id="PTHR43531:SF11">
    <property type="entry name" value="METHYL-ACCEPTING CHEMOTAXIS PROTEIN 3"/>
    <property type="match status" value="1"/>
</dbReference>
<dbReference type="PROSITE" id="PS50111">
    <property type="entry name" value="CHEMOTAXIS_TRANSDUC_2"/>
    <property type="match status" value="1"/>
</dbReference>
<keyword evidence="3" id="KW-0807">Transducer</keyword>
<dbReference type="SUPFAM" id="SSF55785">
    <property type="entry name" value="PYP-like sensor domain (PAS domain)"/>
    <property type="match status" value="2"/>
</dbReference>
<feature type="domain" description="PAC" evidence="6">
    <location>
        <begin position="202"/>
        <end position="254"/>
    </location>
</feature>
<name>A0A371WXP7_9HYPH</name>
<dbReference type="CDD" id="cd11386">
    <property type="entry name" value="MCP_signal"/>
    <property type="match status" value="1"/>
</dbReference>
<evidence type="ECO:0000256" key="3">
    <source>
        <dbReference type="PROSITE-ProRule" id="PRU00284"/>
    </source>
</evidence>
<keyword evidence="9" id="KW-1185">Reference proteome</keyword>
<evidence type="ECO:0000256" key="2">
    <source>
        <dbReference type="ARBA" id="ARBA00029447"/>
    </source>
</evidence>
<dbReference type="InterPro" id="IPR004089">
    <property type="entry name" value="MCPsignal_dom"/>
</dbReference>
<feature type="domain" description="PAS" evidence="5">
    <location>
        <begin position="7"/>
        <end position="51"/>
    </location>
</feature>
<evidence type="ECO:0000256" key="1">
    <source>
        <dbReference type="ARBA" id="ARBA00022500"/>
    </source>
</evidence>
<dbReference type="InterPro" id="IPR013656">
    <property type="entry name" value="PAS_4"/>
</dbReference>
<evidence type="ECO:0000259" key="7">
    <source>
        <dbReference type="PROSITE" id="PS50885"/>
    </source>
</evidence>
<feature type="domain" description="Methyl-accepting transducer" evidence="4">
    <location>
        <begin position="300"/>
        <end position="529"/>
    </location>
</feature>
<dbReference type="CDD" id="cd00130">
    <property type="entry name" value="PAS"/>
    <property type="match status" value="2"/>
</dbReference>
<dbReference type="InterPro" id="IPR003660">
    <property type="entry name" value="HAMP_dom"/>
</dbReference>
<dbReference type="EMBL" id="QURL01000019">
    <property type="protein sequence ID" value="RFC61755.1"/>
    <property type="molecule type" value="Genomic_DNA"/>
</dbReference>
<feature type="domain" description="PAC" evidence="6">
    <location>
        <begin position="80"/>
        <end position="132"/>
    </location>
</feature>
<evidence type="ECO:0000259" key="5">
    <source>
        <dbReference type="PROSITE" id="PS50112"/>
    </source>
</evidence>
<dbReference type="Proteomes" id="UP000264310">
    <property type="component" value="Unassembled WGS sequence"/>
</dbReference>
<dbReference type="PROSITE" id="PS50885">
    <property type="entry name" value="HAMP"/>
    <property type="match status" value="1"/>
</dbReference>
<gene>
    <name evidence="8" type="ORF">DYI37_19590</name>
</gene>
<dbReference type="NCBIfam" id="TIGR00229">
    <property type="entry name" value="sensory_box"/>
    <property type="match status" value="2"/>
</dbReference>
<dbReference type="InterPro" id="IPR035965">
    <property type="entry name" value="PAS-like_dom_sf"/>
</dbReference>
<comment type="similarity">
    <text evidence="2">Belongs to the methyl-accepting chemotaxis (MCP) protein family.</text>
</comment>
<organism evidence="8 9">
    <name type="scientific">Fulvimarina endophytica</name>
    <dbReference type="NCBI Taxonomy" id="2293836"/>
    <lineage>
        <taxon>Bacteria</taxon>
        <taxon>Pseudomonadati</taxon>
        <taxon>Pseudomonadota</taxon>
        <taxon>Alphaproteobacteria</taxon>
        <taxon>Hyphomicrobiales</taxon>
        <taxon>Aurantimonadaceae</taxon>
        <taxon>Fulvimarina</taxon>
    </lineage>
</organism>
<dbReference type="InterPro" id="IPR000014">
    <property type="entry name" value="PAS"/>
</dbReference>
<dbReference type="Pfam" id="PF08448">
    <property type="entry name" value="PAS_4"/>
    <property type="match status" value="1"/>
</dbReference>
<dbReference type="PROSITE" id="PS50112">
    <property type="entry name" value="PAS"/>
    <property type="match status" value="2"/>
</dbReference>
<evidence type="ECO:0000313" key="8">
    <source>
        <dbReference type="EMBL" id="RFC61755.1"/>
    </source>
</evidence>
<evidence type="ECO:0000259" key="4">
    <source>
        <dbReference type="PROSITE" id="PS50111"/>
    </source>
</evidence>
<dbReference type="PROSITE" id="PS50113">
    <property type="entry name" value="PAC"/>
    <property type="match status" value="2"/>
</dbReference>
<dbReference type="SMART" id="SM00283">
    <property type="entry name" value="MA"/>
    <property type="match status" value="1"/>
</dbReference>
<dbReference type="InterPro" id="IPR000700">
    <property type="entry name" value="PAS-assoc_C"/>
</dbReference>
<dbReference type="GO" id="GO:0016020">
    <property type="term" value="C:membrane"/>
    <property type="evidence" value="ECO:0007669"/>
    <property type="project" value="InterPro"/>
</dbReference>
<dbReference type="InterPro" id="IPR001610">
    <property type="entry name" value="PAC"/>
</dbReference>
<dbReference type="PANTHER" id="PTHR43531">
    <property type="entry name" value="PROTEIN ICFG"/>
    <property type="match status" value="1"/>
</dbReference>
<dbReference type="GO" id="GO:0007165">
    <property type="term" value="P:signal transduction"/>
    <property type="evidence" value="ECO:0007669"/>
    <property type="project" value="UniProtKB-KW"/>
</dbReference>
<dbReference type="Gene3D" id="1.10.287.950">
    <property type="entry name" value="Methyl-accepting chemotaxis protein"/>
    <property type="match status" value="1"/>
</dbReference>
<dbReference type="Pfam" id="PF00015">
    <property type="entry name" value="MCPsignal"/>
    <property type="match status" value="1"/>
</dbReference>
<protein>
    <submittedName>
        <fullName evidence="8">PAS domain S-box protein</fullName>
    </submittedName>
</protein>
<dbReference type="GO" id="GO:0006935">
    <property type="term" value="P:chemotaxis"/>
    <property type="evidence" value="ECO:0007669"/>
    <property type="project" value="UniProtKB-KW"/>
</dbReference>
<dbReference type="SUPFAM" id="SSF58104">
    <property type="entry name" value="Methyl-accepting chemotaxis protein (MCP) signaling domain"/>
    <property type="match status" value="1"/>
</dbReference>
<dbReference type="SMART" id="SM00086">
    <property type="entry name" value="PAC"/>
    <property type="match status" value="2"/>
</dbReference>
<proteinExistence type="inferred from homology"/>
<evidence type="ECO:0000313" key="9">
    <source>
        <dbReference type="Proteomes" id="UP000264310"/>
    </source>
</evidence>
<keyword evidence="1" id="KW-0145">Chemotaxis</keyword>
<comment type="caution">
    <text evidence="8">The sequence shown here is derived from an EMBL/GenBank/DDBJ whole genome shotgun (WGS) entry which is preliminary data.</text>
</comment>
<feature type="domain" description="PAS" evidence="5">
    <location>
        <begin position="150"/>
        <end position="181"/>
    </location>
</feature>
<accession>A0A371WXP7</accession>
<dbReference type="InterPro" id="IPR013655">
    <property type="entry name" value="PAS_fold_3"/>
</dbReference>
<dbReference type="Pfam" id="PF08447">
    <property type="entry name" value="PAS_3"/>
    <property type="match status" value="1"/>
</dbReference>
<dbReference type="InterPro" id="IPR051310">
    <property type="entry name" value="MCP_chemotaxis"/>
</dbReference>
<sequence length="572" mass="61958">MRFLSAGSDRVLSALDLSMAIIRFDLNGAVLSANNNFCDLMGYAPNEIIGQKHQIFLDPQYAASHDYASFWEGLRNGKFVCEEFRRFAKGGREVFIRGNYNPILDRRGRVTEIVKFANDITATKQAQLENGAKTNAIELSQATIEFTVGGTILTANANFLKALGYQLDEIVGRHHRMFVDPTYAETPAYASFWERLQSGKFVADEFLRIGKGGREVYIQASYNPVFSFDGRVAKVVKFATDVTERVTAVRRLGRALSQLADGDLTSKIVEPFIPALDPVRNDLNRSIDALADAMRTVRSSANLIEGDSEQISAAANDLARRSEQQAAAIEQTSAALSDLTHNVQQSSLQAQAAGELVAATKQEAEVSRQVVSKAVEAMGRIETSSDEIGKIIGVIDEIAFQTNLLALNAGVEAARAGDSGRGFAVVAQEVRGLAQRSAEAAKEIKSLISASRTHVREGVELVDLAGNALQRIADKVAEANGRFVSIVETARSQATNLQEVNLAVGTLEKGIQRNAAMVEETTAACNELSGETRGLSDLLAKFTVEVDAVNRAGDRRLGSQVVDLKKCLPKAL</sequence>
<dbReference type="AlphaFoldDB" id="A0A371WXP7"/>
<evidence type="ECO:0000259" key="6">
    <source>
        <dbReference type="PROSITE" id="PS50113"/>
    </source>
</evidence>
<reference evidence="8 9" key="1">
    <citation type="submission" date="2018-08" db="EMBL/GenBank/DDBJ databases">
        <title>Fulvimarina sp. 85, whole genome shotgun sequence.</title>
        <authorList>
            <person name="Tuo L."/>
        </authorList>
    </citation>
    <scope>NUCLEOTIDE SEQUENCE [LARGE SCALE GENOMIC DNA]</scope>
    <source>
        <strain evidence="8 9">85</strain>
    </source>
</reference>